<protein>
    <submittedName>
        <fullName evidence="1">Uncharacterized protein</fullName>
    </submittedName>
</protein>
<dbReference type="Proteomes" id="UP001500503">
    <property type="component" value="Unassembled WGS sequence"/>
</dbReference>
<dbReference type="RefSeq" id="WP_345470717.1">
    <property type="nucleotide sequence ID" value="NZ_BAABHF010000042.1"/>
</dbReference>
<name>A0ABP8QU45_9ACTN</name>
<gene>
    <name evidence="1" type="ORF">GCM10023191_067160</name>
</gene>
<keyword evidence="2" id="KW-1185">Reference proteome</keyword>
<organism evidence="1 2">
    <name type="scientific">Actinoallomurus oryzae</name>
    <dbReference type="NCBI Taxonomy" id="502180"/>
    <lineage>
        <taxon>Bacteria</taxon>
        <taxon>Bacillati</taxon>
        <taxon>Actinomycetota</taxon>
        <taxon>Actinomycetes</taxon>
        <taxon>Streptosporangiales</taxon>
        <taxon>Thermomonosporaceae</taxon>
        <taxon>Actinoallomurus</taxon>
    </lineage>
</organism>
<accession>A0ABP8QU45</accession>
<comment type="caution">
    <text evidence="1">The sequence shown here is derived from an EMBL/GenBank/DDBJ whole genome shotgun (WGS) entry which is preliminary data.</text>
</comment>
<reference evidence="2" key="1">
    <citation type="journal article" date="2019" name="Int. J. Syst. Evol. Microbiol.">
        <title>The Global Catalogue of Microorganisms (GCM) 10K type strain sequencing project: providing services to taxonomists for standard genome sequencing and annotation.</title>
        <authorList>
            <consortium name="The Broad Institute Genomics Platform"/>
            <consortium name="The Broad Institute Genome Sequencing Center for Infectious Disease"/>
            <person name="Wu L."/>
            <person name="Ma J."/>
        </authorList>
    </citation>
    <scope>NUCLEOTIDE SEQUENCE [LARGE SCALE GENOMIC DNA]</scope>
    <source>
        <strain evidence="2">JCM 17933</strain>
    </source>
</reference>
<evidence type="ECO:0000313" key="2">
    <source>
        <dbReference type="Proteomes" id="UP001500503"/>
    </source>
</evidence>
<sequence>MQVRGLLCWHCDTWLEMCPHPSGCPWGDYLNHPPAAPLKLTYPK</sequence>
<proteinExistence type="predicted"/>
<dbReference type="EMBL" id="BAABHF010000042">
    <property type="protein sequence ID" value="GAA4507969.1"/>
    <property type="molecule type" value="Genomic_DNA"/>
</dbReference>
<evidence type="ECO:0000313" key="1">
    <source>
        <dbReference type="EMBL" id="GAA4507969.1"/>
    </source>
</evidence>